<keyword evidence="3" id="KW-0732">Signal</keyword>
<reference evidence="4" key="2">
    <citation type="submission" date="2025-05" db="UniProtKB">
        <authorList>
            <consortium name="Ensembl"/>
        </authorList>
    </citation>
    <scope>IDENTIFICATION</scope>
</reference>
<dbReference type="RefSeq" id="XP_028854862.1">
    <property type="nucleotide sequence ID" value="XM_028999029.1"/>
</dbReference>
<accession>A0A8C4G9A9</accession>
<feature type="compositionally biased region" description="Polar residues" evidence="1">
    <location>
        <begin position="116"/>
        <end position="161"/>
    </location>
</feature>
<gene>
    <name evidence="4" type="primary">LOC114801073</name>
</gene>
<evidence type="ECO:0000256" key="3">
    <source>
        <dbReference type="SAM" id="SignalP"/>
    </source>
</evidence>
<name>A0A8C4G9A9_9TELE</name>
<dbReference type="GeneTree" id="ENSGT00970000193609"/>
<evidence type="ECO:0000256" key="1">
    <source>
        <dbReference type="SAM" id="MobiDB-lite"/>
    </source>
</evidence>
<keyword evidence="2" id="KW-1133">Transmembrane helix</keyword>
<evidence type="ECO:0000256" key="2">
    <source>
        <dbReference type="SAM" id="Phobius"/>
    </source>
</evidence>
<keyword evidence="2" id="KW-0472">Membrane</keyword>
<dbReference type="GeneID" id="114801073"/>
<protein>
    <submittedName>
        <fullName evidence="4">Uncharacterized protein</fullName>
    </submittedName>
</protein>
<feature type="chain" id="PRO_5044680271" evidence="3">
    <location>
        <begin position="20"/>
        <end position="290"/>
    </location>
</feature>
<dbReference type="OrthoDB" id="9909389at2759"/>
<feature type="region of interest" description="Disordered" evidence="1">
    <location>
        <begin position="27"/>
        <end position="165"/>
    </location>
</feature>
<keyword evidence="5" id="KW-1185">Reference proteome</keyword>
<evidence type="ECO:0000313" key="4">
    <source>
        <dbReference type="Ensembl" id="ENSDCDP00010038638.1"/>
    </source>
</evidence>
<dbReference type="Ensembl" id="ENSDCDT00010048305.1">
    <property type="protein sequence ID" value="ENSDCDP00010038638.1"/>
    <property type="gene ID" value="ENSDCDG00010024974.1"/>
</dbReference>
<keyword evidence="2" id="KW-0812">Transmembrane</keyword>
<feature type="transmembrane region" description="Helical" evidence="2">
    <location>
        <begin position="172"/>
        <end position="193"/>
    </location>
</feature>
<dbReference type="Proteomes" id="UP000694580">
    <property type="component" value="Chromosome 12"/>
</dbReference>
<reference evidence="4 5" key="1">
    <citation type="submission" date="2020-06" db="EMBL/GenBank/DDBJ databases">
        <authorList>
            <consortium name="Wellcome Sanger Institute Data Sharing"/>
        </authorList>
    </citation>
    <scope>NUCLEOTIDE SEQUENCE [LARGE SCALE GENOMIC DNA]</scope>
</reference>
<dbReference type="Ensembl" id="ENSDCDT00010048300.1">
    <property type="protein sequence ID" value="ENSDCDP00010038633.1"/>
    <property type="gene ID" value="ENSDCDG00010024974.1"/>
</dbReference>
<feature type="signal peptide" evidence="3">
    <location>
        <begin position="1"/>
        <end position="19"/>
    </location>
</feature>
<evidence type="ECO:0000313" key="5">
    <source>
        <dbReference type="Proteomes" id="UP000694580"/>
    </source>
</evidence>
<feature type="compositionally biased region" description="Low complexity" evidence="1">
    <location>
        <begin position="47"/>
        <end position="115"/>
    </location>
</feature>
<proteinExistence type="predicted"/>
<dbReference type="AlphaFoldDB" id="A0A8C4G9A9"/>
<organism evidence="4 5">
    <name type="scientific">Denticeps clupeoides</name>
    <name type="common">denticle herring</name>
    <dbReference type="NCBI Taxonomy" id="299321"/>
    <lineage>
        <taxon>Eukaryota</taxon>
        <taxon>Metazoa</taxon>
        <taxon>Chordata</taxon>
        <taxon>Craniata</taxon>
        <taxon>Vertebrata</taxon>
        <taxon>Euteleostomi</taxon>
        <taxon>Actinopterygii</taxon>
        <taxon>Neopterygii</taxon>
        <taxon>Teleostei</taxon>
        <taxon>Clupei</taxon>
        <taxon>Clupeiformes</taxon>
        <taxon>Denticipitoidei</taxon>
        <taxon>Denticipitidae</taxon>
        <taxon>Denticeps</taxon>
    </lineage>
</organism>
<sequence>MGVLWPALFLFSSLWLTSAATTIPPIAITSPNNTHTAKDNNTHVLPTSESSTSVAGTTASSTRTTDSSIPTHSQHSDTYSTTTDYISASTETAQTSGPSSTRATAATRSTPYTTSNPSTVPGSGTPQTATTSAKTVPTNASSTSTSITEAHNETVTPSTGGSSAGLGDSERAITIFFGVVLGVLLLGVFMYALSTCKRRRTQFSHEPLYNTSDDTVDQFSPGDDTLIISGGLYDGPQIYNPSINEELHSHHIPFDSRPTQFRLEFLREDEETARSNGHSTFQSFKSIEDH</sequence>